<name>A0A3G1KPW5_FORW1</name>
<dbReference type="EMBL" id="CP017634">
    <property type="protein sequence ID" value="ATW24513.1"/>
    <property type="molecule type" value="Genomic_DNA"/>
</dbReference>
<dbReference type="KEGG" id="fwa:DCMF_06710"/>
<dbReference type="Proteomes" id="UP000323521">
    <property type="component" value="Chromosome"/>
</dbReference>
<dbReference type="AlphaFoldDB" id="A0A3G1KPW5"/>
<evidence type="ECO:0008006" key="3">
    <source>
        <dbReference type="Google" id="ProtNLM"/>
    </source>
</evidence>
<keyword evidence="2" id="KW-1185">Reference proteome</keyword>
<protein>
    <recommendedName>
        <fullName evidence="3">ATP-binding protein</fullName>
    </recommendedName>
</protein>
<evidence type="ECO:0000313" key="1">
    <source>
        <dbReference type="EMBL" id="ATW24513.1"/>
    </source>
</evidence>
<dbReference type="Pfam" id="PF10923">
    <property type="entry name" value="BrxC_BrxD"/>
    <property type="match status" value="2"/>
</dbReference>
<organism evidence="1 2">
    <name type="scientific">Formimonas warabiya</name>
    <dbReference type="NCBI Taxonomy" id="1761012"/>
    <lineage>
        <taxon>Bacteria</taxon>
        <taxon>Bacillati</taxon>
        <taxon>Bacillota</taxon>
        <taxon>Clostridia</taxon>
        <taxon>Eubacteriales</taxon>
        <taxon>Peptococcaceae</taxon>
        <taxon>Candidatus Formimonas</taxon>
    </lineage>
</organism>
<evidence type="ECO:0000313" key="2">
    <source>
        <dbReference type="Proteomes" id="UP000323521"/>
    </source>
</evidence>
<proteinExistence type="predicted"/>
<reference evidence="1 2" key="1">
    <citation type="submission" date="2016-10" db="EMBL/GenBank/DDBJ databases">
        <title>Complete Genome Sequence of Peptococcaceae strain DCMF.</title>
        <authorList>
            <person name="Edwards R.J."/>
            <person name="Holland S.I."/>
            <person name="Deshpande N.P."/>
            <person name="Wong Y.K."/>
            <person name="Ertan H."/>
            <person name="Manefield M."/>
            <person name="Russell T.L."/>
            <person name="Lee M.J."/>
        </authorList>
    </citation>
    <scope>NUCLEOTIDE SEQUENCE [LARGE SCALE GENOMIC DNA]</scope>
    <source>
        <strain evidence="1 2">DCMF</strain>
    </source>
</reference>
<gene>
    <name evidence="1" type="ORF">DCMF_06710</name>
</gene>
<dbReference type="OrthoDB" id="9772976at2"/>
<dbReference type="RefSeq" id="WP_148133711.1">
    <property type="nucleotide sequence ID" value="NZ_CP017634.1"/>
</dbReference>
<accession>A0A3G1KPW5</accession>
<sequence length="403" mass="46371">MDYEAQRVIEALRSGVSSRAVGHYFSSARPELMEQISRRLDRAKNTGASSGMVVSGKYGEGKTHLLNTVFNLAHSNNMVVSLLSLSKETPLDKLYLVYHKLVCNTYLPQRLQPGFQHVLQDITPNNPIAQDLLSFTGKHLDTDKLFFVFRSYLNVDDPDEKYLLLADLEGDFINNTYLRQIYKRIFAQPVRFAVPFSKSRHTMDYFTMLSRLFKLLGYNGWVILFDETELLGRLGKKARLTAYHNMASFLFPEQYARLESTFTLFALGASYREDVIESKHDFDNLATAFVDRAQREPAEKVLNHIITAPQLQPLNEEEILAVLEQVQEFHSRAYDWQPNLDGRQILKASENRGYLLRTRIRAAVEVLDQCYQYGQAGDIRINDLGEPQYADEELPSLEEYIKD</sequence>
<dbReference type="InterPro" id="IPR021228">
    <property type="entry name" value="BrxD"/>
</dbReference>